<dbReference type="OrthoDB" id="5984008at2759"/>
<keyword evidence="6" id="KW-0770">Synapse</keyword>
<keyword evidence="7" id="KW-0406">Ion transport</keyword>
<reference evidence="21" key="1">
    <citation type="submission" date="2022-01" db="EMBL/GenBank/DDBJ databases">
        <authorList>
            <person name="King R."/>
        </authorList>
    </citation>
    <scope>NUCLEOTIDE SEQUENCE</scope>
</reference>
<dbReference type="Gene3D" id="1.10.287.70">
    <property type="match status" value="1"/>
</dbReference>
<feature type="disulfide bond" evidence="17">
    <location>
        <begin position="85"/>
        <end position="339"/>
    </location>
</feature>
<gene>
    <name evidence="21" type="ORF">PHAECO_LOCUS4625</name>
</gene>
<evidence type="ECO:0000256" key="2">
    <source>
        <dbReference type="ARBA" id="ARBA00022448"/>
    </source>
</evidence>
<evidence type="ECO:0000256" key="12">
    <source>
        <dbReference type="ARBA" id="ARBA00023286"/>
    </source>
</evidence>
<evidence type="ECO:0000256" key="3">
    <source>
        <dbReference type="ARBA" id="ARBA00022475"/>
    </source>
</evidence>
<evidence type="ECO:0000256" key="17">
    <source>
        <dbReference type="PIRSR" id="PIRSR601508-3"/>
    </source>
</evidence>
<dbReference type="SMART" id="SM00918">
    <property type="entry name" value="Lig_chan-Glu_bd"/>
    <property type="match status" value="1"/>
</dbReference>
<evidence type="ECO:0000256" key="18">
    <source>
        <dbReference type="SAM" id="Phobius"/>
    </source>
</evidence>
<dbReference type="SUPFAM" id="SSF53850">
    <property type="entry name" value="Periplasmic binding protein-like II"/>
    <property type="match status" value="1"/>
</dbReference>
<comment type="subcellular location">
    <subcellularLocation>
        <location evidence="14">Postsynaptic cell membrane</location>
        <topology evidence="14">Multi-pass membrane protein</topology>
    </subcellularLocation>
</comment>
<dbReference type="InterPro" id="IPR001320">
    <property type="entry name" value="Iontro_rcpt_C"/>
</dbReference>
<dbReference type="Pfam" id="PF00060">
    <property type="entry name" value="Lig_chan"/>
    <property type="match status" value="1"/>
</dbReference>
<feature type="binding site" evidence="15">
    <location>
        <position position="734"/>
    </location>
    <ligand>
        <name>L-glutamate</name>
        <dbReference type="ChEBI" id="CHEBI:29985"/>
    </ligand>
</feature>
<feature type="binding site" evidence="15">
    <location>
        <position position="511"/>
    </location>
    <ligand>
        <name>L-glutamate</name>
        <dbReference type="ChEBI" id="CHEBI:29985"/>
    </ligand>
</feature>
<feature type="domain" description="Ionotropic glutamate receptor L-glutamate and glycine-binding" evidence="20">
    <location>
        <begin position="432"/>
        <end position="500"/>
    </location>
</feature>
<keyword evidence="22" id="KW-1185">Reference proteome</keyword>
<reference evidence="21" key="2">
    <citation type="submission" date="2022-10" db="EMBL/GenBank/DDBJ databases">
        <authorList>
            <consortium name="ENA_rothamsted_submissions"/>
            <consortium name="culmorum"/>
            <person name="King R."/>
        </authorList>
    </citation>
    <scope>NUCLEOTIDE SEQUENCE</scope>
</reference>
<dbReference type="InterPro" id="IPR019594">
    <property type="entry name" value="Glu/Gly-bd"/>
</dbReference>
<feature type="transmembrane region" description="Helical" evidence="18">
    <location>
        <begin position="556"/>
        <end position="575"/>
    </location>
</feature>
<keyword evidence="12" id="KW-1071">Ligand-gated ion channel</keyword>
<dbReference type="SUPFAM" id="SSF53822">
    <property type="entry name" value="Periplasmic binding protein-like I"/>
    <property type="match status" value="1"/>
</dbReference>
<feature type="transmembrane region" description="Helical" evidence="18">
    <location>
        <begin position="828"/>
        <end position="848"/>
    </location>
</feature>
<evidence type="ECO:0000259" key="19">
    <source>
        <dbReference type="SMART" id="SM00079"/>
    </source>
</evidence>
<feature type="binding site" evidence="15">
    <location>
        <position position="682"/>
    </location>
    <ligand>
        <name>L-glutamate</name>
        <dbReference type="ChEBI" id="CHEBI:29985"/>
    </ligand>
</feature>
<evidence type="ECO:0000313" key="22">
    <source>
        <dbReference type="Proteomes" id="UP001153737"/>
    </source>
</evidence>
<dbReference type="GO" id="GO:0045211">
    <property type="term" value="C:postsynaptic membrane"/>
    <property type="evidence" value="ECO:0007669"/>
    <property type="project" value="UniProtKB-SubCell"/>
</dbReference>
<keyword evidence="9" id="KW-0675">Receptor</keyword>
<dbReference type="Pfam" id="PF01094">
    <property type="entry name" value="ANF_receptor"/>
    <property type="match status" value="1"/>
</dbReference>
<feature type="domain" description="Ionotropic glutamate receptor C-terminal" evidence="19">
    <location>
        <begin position="422"/>
        <end position="797"/>
    </location>
</feature>
<dbReference type="FunFam" id="3.40.190.10:FF:000061">
    <property type="entry name" value="Glutamate receptor, ionotropic kainate"/>
    <property type="match status" value="1"/>
</dbReference>
<dbReference type="FunFam" id="3.40.190.10:FF:000178">
    <property type="entry name" value="Glutamate receptor subunit"/>
    <property type="match status" value="1"/>
</dbReference>
<feature type="transmembrane region" description="Helical" evidence="18">
    <location>
        <begin position="632"/>
        <end position="652"/>
    </location>
</feature>
<dbReference type="Proteomes" id="UP001153737">
    <property type="component" value="Chromosome 15"/>
</dbReference>
<feature type="binding site" evidence="15">
    <location>
        <position position="516"/>
    </location>
    <ligand>
        <name>L-glutamate</name>
        <dbReference type="ChEBI" id="CHEBI:29985"/>
    </ligand>
</feature>
<evidence type="ECO:0008006" key="23">
    <source>
        <dbReference type="Google" id="ProtNLM"/>
    </source>
</evidence>
<keyword evidence="11" id="KW-0628">Postsynaptic cell membrane</keyword>
<dbReference type="InterPro" id="IPR001828">
    <property type="entry name" value="ANF_lig-bd_rcpt"/>
</dbReference>
<dbReference type="SMART" id="SM00079">
    <property type="entry name" value="PBPe"/>
    <property type="match status" value="1"/>
</dbReference>
<dbReference type="Gene3D" id="3.40.190.10">
    <property type="entry name" value="Periplasmic binding protein-like II"/>
    <property type="match status" value="2"/>
</dbReference>
<dbReference type="InterPro" id="IPR015683">
    <property type="entry name" value="Ionotropic_Glu_rcpt"/>
</dbReference>
<keyword evidence="3" id="KW-1003">Cell membrane</keyword>
<feature type="site" description="Crucial to convey clamshell closure to channel opening" evidence="16">
    <location>
        <position position="661"/>
    </location>
</feature>
<dbReference type="FunFam" id="1.10.287.70:FF:000010">
    <property type="entry name" value="Putative glutamate receptor ionotropic kainate 1"/>
    <property type="match status" value="1"/>
</dbReference>
<name>A0A9P0DPF6_PHACE</name>
<dbReference type="InterPro" id="IPR001508">
    <property type="entry name" value="Iono_Glu_rcpt_met"/>
</dbReference>
<dbReference type="AlphaFoldDB" id="A0A9P0DPF6"/>
<evidence type="ECO:0000256" key="1">
    <source>
        <dbReference type="ARBA" id="ARBA00008685"/>
    </source>
</evidence>
<evidence type="ECO:0000256" key="9">
    <source>
        <dbReference type="ARBA" id="ARBA00023170"/>
    </source>
</evidence>
<keyword evidence="10" id="KW-0325">Glycoprotein</keyword>
<dbReference type="EMBL" id="OU896721">
    <property type="protein sequence ID" value="CAH1154146.1"/>
    <property type="molecule type" value="Genomic_DNA"/>
</dbReference>
<evidence type="ECO:0000256" key="16">
    <source>
        <dbReference type="PIRSR" id="PIRSR601508-2"/>
    </source>
</evidence>
<evidence type="ECO:0000256" key="10">
    <source>
        <dbReference type="ARBA" id="ARBA00023180"/>
    </source>
</evidence>
<dbReference type="InterPro" id="IPR028082">
    <property type="entry name" value="Peripla_BP_I"/>
</dbReference>
<evidence type="ECO:0000256" key="8">
    <source>
        <dbReference type="ARBA" id="ARBA00023136"/>
    </source>
</evidence>
<dbReference type="PRINTS" id="PR00177">
    <property type="entry name" value="NMDARECEPTOR"/>
</dbReference>
<keyword evidence="5 18" id="KW-1133">Transmembrane helix</keyword>
<feature type="disulfide bond" evidence="17">
    <location>
        <begin position="746"/>
        <end position="804"/>
    </location>
</feature>
<comment type="similarity">
    <text evidence="1">Belongs to the glutamate-gated ion channel (TC 1.A.10.1) family.</text>
</comment>
<keyword evidence="13" id="KW-0407">Ion channel</keyword>
<dbReference type="GO" id="GO:0015276">
    <property type="term" value="F:ligand-gated monoatomic ion channel activity"/>
    <property type="evidence" value="ECO:0007669"/>
    <property type="project" value="InterPro"/>
</dbReference>
<keyword evidence="17" id="KW-1015">Disulfide bond</keyword>
<evidence type="ECO:0000256" key="14">
    <source>
        <dbReference type="ARBA" id="ARBA00034104"/>
    </source>
</evidence>
<dbReference type="Gene3D" id="3.40.50.2300">
    <property type="match status" value="2"/>
</dbReference>
<feature type="binding site" evidence="15">
    <location>
        <position position="683"/>
    </location>
    <ligand>
        <name>L-glutamate</name>
        <dbReference type="ChEBI" id="CHEBI:29985"/>
    </ligand>
</feature>
<dbReference type="CDD" id="cd06382">
    <property type="entry name" value="PBP1_iGluR_Kainate"/>
    <property type="match status" value="1"/>
</dbReference>
<proteinExistence type="inferred from homology"/>
<dbReference type="GO" id="GO:0038023">
    <property type="term" value="F:signaling receptor activity"/>
    <property type="evidence" value="ECO:0007669"/>
    <property type="project" value="InterPro"/>
</dbReference>
<evidence type="ECO:0000313" key="21">
    <source>
        <dbReference type="EMBL" id="CAH1154146.1"/>
    </source>
</evidence>
<keyword evidence="2" id="KW-0813">Transport</keyword>
<keyword evidence="8 18" id="KW-0472">Membrane</keyword>
<evidence type="ECO:0000256" key="7">
    <source>
        <dbReference type="ARBA" id="ARBA00023065"/>
    </source>
</evidence>
<evidence type="ECO:0000256" key="4">
    <source>
        <dbReference type="ARBA" id="ARBA00022692"/>
    </source>
</evidence>
<keyword evidence="4 18" id="KW-0812">Transmembrane</keyword>
<evidence type="ECO:0000259" key="20">
    <source>
        <dbReference type="SMART" id="SM00918"/>
    </source>
</evidence>
<dbReference type="PANTHER" id="PTHR18966">
    <property type="entry name" value="IONOTROPIC GLUTAMATE RECEPTOR"/>
    <property type="match status" value="1"/>
</dbReference>
<evidence type="ECO:0000256" key="13">
    <source>
        <dbReference type="ARBA" id="ARBA00023303"/>
    </source>
</evidence>
<protein>
    <recommendedName>
        <fullName evidence="23">Ionotropic receptor</fullName>
    </recommendedName>
</protein>
<evidence type="ECO:0000256" key="6">
    <source>
        <dbReference type="ARBA" id="ARBA00023018"/>
    </source>
</evidence>
<evidence type="ECO:0000256" key="5">
    <source>
        <dbReference type="ARBA" id="ARBA00022989"/>
    </source>
</evidence>
<evidence type="ECO:0000256" key="11">
    <source>
        <dbReference type="ARBA" id="ARBA00023257"/>
    </source>
</evidence>
<dbReference type="Pfam" id="PF10613">
    <property type="entry name" value="Lig_chan-Glu_bd"/>
    <property type="match status" value="1"/>
</dbReference>
<sequence>MIVSWSNMICAYHLLTFRSILCAKTNHRDILTIGILFNGAVSQSEFPLNSTIFSNNMEEDNFLTLSTNIRQLSNDDSFEASKTVCSLLDADEGLVAVFGPPTSPASPLIESIVKNLNVPYILTSWKGTSYDGSETFLNFYPDNERLSKGIAALVQSLEWNGFVIIYETEEGLVRLQEVLKGQSWMRKTNQDFIRIRQLNRGPDYKPFFKHFKNSTETNFILDCKTENILPILQQVRTLGMLDIHFNYFLTSLDAHTVDYSSLDTNANITTIRLFDYKSEEFKNAVFKWSLSQLRTYNKRKELNPYTIKTETVLFHDALLYLIDALNGMPQLPKNEKTSCYGFDSLRDGTELIKAMRNREYLEPLSGPIQFDEHGNRVDFNLHLYNNDEELLATWSGLNGTTTIARNYDETTSAAVSNLIKIKVIVSTRIGEPYLMKVPPKYEGEILEGNDRYEGYSKDLMDQVAEIIGFTYELVLTENNNYGNWDEEKKRWNGLVGDLLDKKAHLAICDLTITHERQQVVDFSMPFMTLGISILHKYPDKRGTDLFAFLEPFDISVWIYSATLYLVVSLILFFIARMTPGDWENPHPCDENPEMLENIWGIKNCHWATLGTIMNQGCDILPKGISSRMALGMWWFFALIITNSYIANLTAFLTKDKMELPIKSAEDLAKQNKIKYGLLRFGSTEAFFKSSNDSIYQRMYMNMKSQRPTVFEKDNADGVQRVCNTKNSLYAFLMESTQIEYAIEKKCKLKQVGNWLDTKSYGIAMPINAPYRGAINKAVLTLQESGNLTKLKKKWWKDVRKGDSCEDVRNKGKDEKEGDLDLAKTTGTFLVLAVGVSIGISIGILEFLWNVRNVSVEEHLSYWEALKNELAFATNIFIYRKKIKSSSAESSTERKSDKIENKSIMQNMLHSANSLMNIN</sequence>
<organism evidence="21 22">
    <name type="scientific">Phaedon cochleariae</name>
    <name type="common">Mustard beetle</name>
    <dbReference type="NCBI Taxonomy" id="80249"/>
    <lineage>
        <taxon>Eukaryota</taxon>
        <taxon>Metazoa</taxon>
        <taxon>Ecdysozoa</taxon>
        <taxon>Arthropoda</taxon>
        <taxon>Hexapoda</taxon>
        <taxon>Insecta</taxon>
        <taxon>Pterygota</taxon>
        <taxon>Neoptera</taxon>
        <taxon>Endopterygota</taxon>
        <taxon>Coleoptera</taxon>
        <taxon>Polyphaga</taxon>
        <taxon>Cucujiformia</taxon>
        <taxon>Chrysomeloidea</taxon>
        <taxon>Chrysomelidae</taxon>
        <taxon>Chrysomelinae</taxon>
        <taxon>Chrysomelini</taxon>
        <taxon>Phaedon</taxon>
    </lineage>
</organism>
<evidence type="ECO:0000256" key="15">
    <source>
        <dbReference type="PIRSR" id="PIRSR601508-1"/>
    </source>
</evidence>
<feature type="site" description="Interaction with the cone snail toxin Con-ikot-ikot" evidence="16">
    <location>
        <position position="688"/>
    </location>
</feature>
<accession>A0A9P0DPF6</accession>